<keyword evidence="1" id="KW-0812">Transmembrane</keyword>
<dbReference type="AlphaFoldDB" id="A0A1V4CYB8"/>
<protein>
    <submittedName>
        <fullName evidence="2">Uncharacterized protein</fullName>
    </submittedName>
</protein>
<organism evidence="2 3">
    <name type="scientific">Streptomyces antioxidans</name>
    <dbReference type="NCBI Taxonomy" id="1507734"/>
    <lineage>
        <taxon>Bacteria</taxon>
        <taxon>Bacillati</taxon>
        <taxon>Actinomycetota</taxon>
        <taxon>Actinomycetes</taxon>
        <taxon>Kitasatosporales</taxon>
        <taxon>Streptomycetaceae</taxon>
        <taxon>Streptomyces</taxon>
    </lineage>
</organism>
<proteinExistence type="predicted"/>
<keyword evidence="1" id="KW-1133">Transmembrane helix</keyword>
<feature type="transmembrane region" description="Helical" evidence="1">
    <location>
        <begin position="29"/>
        <end position="48"/>
    </location>
</feature>
<accession>A0A1V4CYB8</accession>
<name>A0A1V4CYB8_9ACTN</name>
<evidence type="ECO:0000256" key="1">
    <source>
        <dbReference type="SAM" id="Phobius"/>
    </source>
</evidence>
<evidence type="ECO:0000313" key="2">
    <source>
        <dbReference type="EMBL" id="OPF72940.1"/>
    </source>
</evidence>
<comment type="caution">
    <text evidence="2">The sequence shown here is derived from an EMBL/GenBank/DDBJ whole genome shotgun (WGS) entry which is preliminary data.</text>
</comment>
<sequence length="119" mass="12282">MNETAAAGAGADEAADAAHDRRVRTVAKVGLALLVPMAVVSIVLALMTERAADCVMYGNQCSSVPGPVIFASFLASAGFGVFAVGCPRERLPFPSARSWAVKLQGSAQVMMAMLLLTSP</sequence>
<reference evidence="2" key="1">
    <citation type="submission" date="2016-12" db="EMBL/GenBank/DDBJ databases">
        <title>Genome sequence of Streptomyces antioxidans MUSC 164.</title>
        <authorList>
            <person name="Lee L.-H."/>
            <person name="Ser H.-L."/>
        </authorList>
    </citation>
    <scope>NUCLEOTIDE SEQUENCE [LARGE SCALE GENOMIC DNA]</scope>
    <source>
        <strain evidence="2">MUSC 164</strain>
    </source>
</reference>
<feature type="transmembrane region" description="Helical" evidence="1">
    <location>
        <begin position="68"/>
        <end position="87"/>
    </location>
</feature>
<gene>
    <name evidence="2" type="ORF">VT50_0229425</name>
</gene>
<dbReference type="EMBL" id="LAKD02000098">
    <property type="protein sequence ID" value="OPF72940.1"/>
    <property type="molecule type" value="Genomic_DNA"/>
</dbReference>
<dbReference type="RefSeq" id="WP_143645295.1">
    <property type="nucleotide sequence ID" value="NZ_LAKD02000098.1"/>
</dbReference>
<evidence type="ECO:0000313" key="3">
    <source>
        <dbReference type="Proteomes" id="UP000033615"/>
    </source>
</evidence>
<keyword evidence="3" id="KW-1185">Reference proteome</keyword>
<dbReference type="OrthoDB" id="4277162at2"/>
<dbReference type="Proteomes" id="UP000033615">
    <property type="component" value="Unassembled WGS sequence"/>
</dbReference>
<keyword evidence="1" id="KW-0472">Membrane</keyword>